<dbReference type="PROSITE" id="PS00375">
    <property type="entry name" value="UDPGT"/>
    <property type="match status" value="1"/>
</dbReference>
<dbReference type="Gene3D" id="3.40.50.2000">
    <property type="entry name" value="Glycogen Phosphorylase B"/>
    <property type="match status" value="1"/>
</dbReference>
<evidence type="ECO:0008006" key="7">
    <source>
        <dbReference type="Google" id="ProtNLM"/>
    </source>
</evidence>
<dbReference type="Pfam" id="PF00201">
    <property type="entry name" value="UDPGT"/>
    <property type="match status" value="1"/>
</dbReference>
<evidence type="ECO:0000256" key="1">
    <source>
        <dbReference type="ARBA" id="ARBA00009995"/>
    </source>
</evidence>
<evidence type="ECO:0000256" key="4">
    <source>
        <dbReference type="RuleBase" id="RU003718"/>
    </source>
</evidence>
<reference evidence="6" key="1">
    <citation type="journal article" date="2020" name="Nat. Commun.">
        <title>Genome assembly of wild tea tree DASZ reveals pedigree and selection history of tea varieties.</title>
        <authorList>
            <person name="Zhang W."/>
            <person name="Zhang Y."/>
            <person name="Qiu H."/>
            <person name="Guo Y."/>
            <person name="Wan H."/>
            <person name="Zhang X."/>
            <person name="Scossa F."/>
            <person name="Alseekh S."/>
            <person name="Zhang Q."/>
            <person name="Wang P."/>
            <person name="Xu L."/>
            <person name="Schmidt M.H."/>
            <person name="Jia X."/>
            <person name="Li D."/>
            <person name="Zhu A."/>
            <person name="Guo F."/>
            <person name="Chen W."/>
            <person name="Ni D."/>
            <person name="Usadel B."/>
            <person name="Fernie A.R."/>
            <person name="Wen W."/>
        </authorList>
    </citation>
    <scope>NUCLEOTIDE SEQUENCE [LARGE SCALE GENOMIC DNA]</scope>
    <source>
        <strain evidence="6">cv. G240</strain>
    </source>
</reference>
<dbReference type="GO" id="GO:0009813">
    <property type="term" value="P:flavonoid biosynthetic process"/>
    <property type="evidence" value="ECO:0007669"/>
    <property type="project" value="UniProtKB-KW"/>
</dbReference>
<dbReference type="InterPro" id="IPR050481">
    <property type="entry name" value="UDP-glycosyltransf_plant"/>
</dbReference>
<organism evidence="5 6">
    <name type="scientific">Camellia sinensis</name>
    <name type="common">Tea plant</name>
    <name type="synonym">Thea sinensis</name>
    <dbReference type="NCBI Taxonomy" id="4442"/>
    <lineage>
        <taxon>Eukaryota</taxon>
        <taxon>Viridiplantae</taxon>
        <taxon>Streptophyta</taxon>
        <taxon>Embryophyta</taxon>
        <taxon>Tracheophyta</taxon>
        <taxon>Spermatophyta</taxon>
        <taxon>Magnoliopsida</taxon>
        <taxon>eudicotyledons</taxon>
        <taxon>Gunneridae</taxon>
        <taxon>Pentapetalae</taxon>
        <taxon>asterids</taxon>
        <taxon>Ericales</taxon>
        <taxon>Theaceae</taxon>
        <taxon>Camellia</taxon>
    </lineage>
</organism>
<evidence type="ECO:0000256" key="3">
    <source>
        <dbReference type="ARBA" id="ARBA00023241"/>
    </source>
</evidence>
<dbReference type="PANTHER" id="PTHR48048:SF45">
    <property type="entry name" value="GLYCOSYLTRANSFERASE"/>
    <property type="match status" value="1"/>
</dbReference>
<dbReference type="InterPro" id="IPR035595">
    <property type="entry name" value="UDP_glycos_trans_CS"/>
</dbReference>
<keyword evidence="3" id="KW-0284">Flavonoid biosynthesis</keyword>
<evidence type="ECO:0000256" key="2">
    <source>
        <dbReference type="ARBA" id="ARBA00022679"/>
    </source>
</evidence>
<proteinExistence type="inferred from homology"/>
<dbReference type="PANTHER" id="PTHR48048">
    <property type="entry name" value="GLYCOSYLTRANSFERASE"/>
    <property type="match status" value="1"/>
</dbReference>
<comment type="caution">
    <text evidence="5">The sequence shown here is derived from an EMBL/GenBank/DDBJ whole genome shotgun (WGS) entry which is preliminary data.</text>
</comment>
<dbReference type="CDD" id="cd03784">
    <property type="entry name" value="GT1_Gtf-like"/>
    <property type="match status" value="1"/>
</dbReference>
<reference evidence="5 6" key="2">
    <citation type="submission" date="2020-07" db="EMBL/GenBank/DDBJ databases">
        <title>Genome assembly of wild tea tree DASZ reveals pedigree and selection history of tea varieties.</title>
        <authorList>
            <person name="Zhang W."/>
        </authorList>
    </citation>
    <scope>NUCLEOTIDE SEQUENCE [LARGE SCALE GENOMIC DNA]</scope>
    <source>
        <strain evidence="6">cv. G240</strain>
        <tissue evidence="5">Leaf</tissue>
    </source>
</reference>
<evidence type="ECO:0000313" key="5">
    <source>
        <dbReference type="EMBL" id="KAF5946056.1"/>
    </source>
</evidence>
<sequence>MHSKSSNPMLLVPMAAATRRRVSDTDRCGGDHEVFLPEGFLKRTENRGMVYWWALQTAVLGHAAVGGFVSHCGWNSILESLWFGVPIVTWPIYAEQQINAFEMVMDLDLAVELRLDYRDECGGGSYGCGGAELVAAEEIESNEGCDGWWESVEGESERDEREEQRGYYGRWVFV</sequence>
<gene>
    <name evidence="5" type="ORF">HYC85_016284</name>
</gene>
<protein>
    <recommendedName>
        <fullName evidence="7">UDP-glycosyltransferases domain-containing protein</fullName>
    </recommendedName>
</protein>
<dbReference type="InterPro" id="IPR002213">
    <property type="entry name" value="UDP_glucos_trans"/>
</dbReference>
<name>A0A7J7H2X3_CAMSI</name>
<accession>A0A7J7H2X3</accession>
<dbReference type="EMBL" id="JACBKZ010000007">
    <property type="protein sequence ID" value="KAF5946056.1"/>
    <property type="molecule type" value="Genomic_DNA"/>
</dbReference>
<comment type="similarity">
    <text evidence="1 4">Belongs to the UDP-glycosyltransferase family.</text>
</comment>
<evidence type="ECO:0000313" key="6">
    <source>
        <dbReference type="Proteomes" id="UP000593564"/>
    </source>
</evidence>
<keyword evidence="2 4" id="KW-0808">Transferase</keyword>
<dbReference type="Proteomes" id="UP000593564">
    <property type="component" value="Unassembled WGS sequence"/>
</dbReference>
<dbReference type="GO" id="GO:0035251">
    <property type="term" value="F:UDP-glucosyltransferase activity"/>
    <property type="evidence" value="ECO:0007669"/>
    <property type="project" value="InterPro"/>
</dbReference>
<dbReference type="FunFam" id="3.40.50.2000:FF:000056">
    <property type="entry name" value="Glycosyltransferase"/>
    <property type="match status" value="1"/>
</dbReference>
<keyword evidence="4" id="KW-0328">Glycosyltransferase</keyword>
<dbReference type="AlphaFoldDB" id="A0A7J7H2X3"/>
<keyword evidence="6" id="KW-1185">Reference proteome</keyword>
<dbReference type="SUPFAM" id="SSF53756">
    <property type="entry name" value="UDP-Glycosyltransferase/glycogen phosphorylase"/>
    <property type="match status" value="1"/>
</dbReference>